<gene>
    <name evidence="2" type="ORF">Selli1_22580</name>
</gene>
<dbReference type="InterPro" id="IPR014710">
    <property type="entry name" value="RmlC-like_jellyroll"/>
</dbReference>
<dbReference type="PANTHER" id="PTHR43698">
    <property type="entry name" value="RIBD C-TERMINAL DOMAIN CONTAINING PROTEIN"/>
    <property type="match status" value="1"/>
</dbReference>
<dbReference type="InterPro" id="IPR047263">
    <property type="entry name" value="HNL-like_cupin"/>
</dbReference>
<proteinExistence type="predicted"/>
<keyword evidence="3" id="KW-1185">Reference proteome</keyword>
<dbReference type="InterPro" id="IPR013096">
    <property type="entry name" value="Cupin_2"/>
</dbReference>
<accession>A0A9W6C7Z2</accession>
<dbReference type="EMBL" id="BSBO01000023">
    <property type="protein sequence ID" value="GLG05084.1"/>
    <property type="molecule type" value="Genomic_DNA"/>
</dbReference>
<dbReference type="SUPFAM" id="SSF51182">
    <property type="entry name" value="RmlC-like cupins"/>
    <property type="match status" value="1"/>
</dbReference>
<dbReference type="RefSeq" id="WP_281873047.1">
    <property type="nucleotide sequence ID" value="NZ_BSBO01000023.1"/>
</dbReference>
<feature type="domain" description="Cupin type-2" evidence="1">
    <location>
        <begin position="50"/>
        <end position="112"/>
    </location>
</feature>
<dbReference type="Proteomes" id="UP001145145">
    <property type="component" value="Unassembled WGS sequence"/>
</dbReference>
<evidence type="ECO:0000313" key="3">
    <source>
        <dbReference type="Proteomes" id="UP001145145"/>
    </source>
</evidence>
<dbReference type="InterPro" id="IPR011051">
    <property type="entry name" value="RmlC_Cupin_sf"/>
</dbReference>
<dbReference type="AlphaFoldDB" id="A0A9W6C7Z2"/>
<sequence>MKTMNEEVFSKENVFGKGQANTAYAQYFIGESFLNPLTSAGSPAVGLANVTFEPGCRNNWHIHHADKGGGQILICTAGEGWYQEEGKEAVSLVPGTVITIPANVKHWHGAKADSWFSHIAMDVPGENAQNEWCEPVTDEEYAKLG</sequence>
<dbReference type="CDD" id="cd02233">
    <property type="entry name" value="cupin_HNL-like"/>
    <property type="match status" value="1"/>
</dbReference>
<evidence type="ECO:0000259" key="1">
    <source>
        <dbReference type="Pfam" id="PF07883"/>
    </source>
</evidence>
<evidence type="ECO:0000313" key="2">
    <source>
        <dbReference type="EMBL" id="GLG05084.1"/>
    </source>
</evidence>
<reference evidence="2 3" key="1">
    <citation type="journal article" date="2023" name="Int. J. Syst. Evol. Microbiol.">
        <title>Sellimonas catena sp. nov., isolated from human faeces.</title>
        <authorList>
            <person name="Hisatomi A."/>
            <person name="Ohkuma M."/>
            <person name="Sakamoto M."/>
        </authorList>
    </citation>
    <scope>NUCLEOTIDE SEQUENCE [LARGE SCALE GENOMIC DNA]</scope>
    <source>
        <strain evidence="2 3">12EGH17</strain>
    </source>
</reference>
<protein>
    <recommendedName>
        <fullName evidence="1">Cupin type-2 domain-containing protein</fullName>
    </recommendedName>
</protein>
<dbReference type="Pfam" id="PF07883">
    <property type="entry name" value="Cupin_2"/>
    <property type="match status" value="1"/>
</dbReference>
<comment type="caution">
    <text evidence="2">The sequence shown here is derived from an EMBL/GenBank/DDBJ whole genome shotgun (WGS) entry which is preliminary data.</text>
</comment>
<dbReference type="PANTHER" id="PTHR43698:SF1">
    <property type="entry name" value="BLL4564 PROTEIN"/>
    <property type="match status" value="1"/>
</dbReference>
<name>A0A9W6C7Z2_9FIRM</name>
<organism evidence="2 3">
    <name type="scientific">Sellimonas catena</name>
    <dbReference type="NCBI Taxonomy" id="2994035"/>
    <lineage>
        <taxon>Bacteria</taxon>
        <taxon>Bacillati</taxon>
        <taxon>Bacillota</taxon>
        <taxon>Clostridia</taxon>
        <taxon>Lachnospirales</taxon>
        <taxon>Lachnospiraceae</taxon>
        <taxon>Sellimonas</taxon>
    </lineage>
</organism>
<dbReference type="Gene3D" id="2.60.120.10">
    <property type="entry name" value="Jelly Rolls"/>
    <property type="match status" value="1"/>
</dbReference>